<dbReference type="InterPro" id="IPR004472">
    <property type="entry name" value="DTB_synth_BioD"/>
</dbReference>
<dbReference type="KEGG" id="jte:ASJ30_14190"/>
<dbReference type="GO" id="GO:0005829">
    <property type="term" value="C:cytosol"/>
    <property type="evidence" value="ECO:0007669"/>
    <property type="project" value="TreeGrafter"/>
</dbReference>
<dbReference type="SUPFAM" id="SSF52540">
    <property type="entry name" value="P-loop containing nucleoside triphosphate hydrolases"/>
    <property type="match status" value="1"/>
</dbReference>
<dbReference type="PANTHER" id="PTHR43210">
    <property type="entry name" value="DETHIOBIOTIN SYNTHETASE"/>
    <property type="match status" value="1"/>
</dbReference>
<proteinExistence type="predicted"/>
<gene>
    <name evidence="1" type="ORF">ASJ30_14190</name>
</gene>
<dbReference type="GO" id="GO:0009102">
    <property type="term" value="P:biotin biosynthetic process"/>
    <property type="evidence" value="ECO:0007669"/>
    <property type="project" value="UniProtKB-UniPathway"/>
</dbReference>
<evidence type="ECO:0000313" key="2">
    <source>
        <dbReference type="Proteomes" id="UP000182938"/>
    </source>
</evidence>
<evidence type="ECO:0000313" key="1">
    <source>
        <dbReference type="EMBL" id="APH02540.1"/>
    </source>
</evidence>
<sequence>MIVETTLAELALPRVGLVTGAGATGPELAAATAALAVLLADAGRDVGIAVPVVTAAGEGDAEVITRLSGRSAQEWQRLHEALPPVAAAERAGVSLAPAVKHALRAAGTEHDALLLHGAHGLLVPLDARGGTLADVGTALRYKGVSTGIVLVTDLAATALDHVALAAEALGRRDLPVVGVVVTGVGTEGALERAHLQSLPRLAGAPLLALVPAGAADLDAATLSSQAPAWFSPDDWWTMSS</sequence>
<dbReference type="UniPathway" id="UPA00078"/>
<name>A0A1L3MJQ2_9MICO</name>
<dbReference type="AlphaFoldDB" id="A0A1L3MJQ2"/>
<dbReference type="GO" id="GO:0000287">
    <property type="term" value="F:magnesium ion binding"/>
    <property type="evidence" value="ECO:0007669"/>
    <property type="project" value="InterPro"/>
</dbReference>
<dbReference type="GO" id="GO:0004141">
    <property type="term" value="F:dethiobiotin synthase activity"/>
    <property type="evidence" value="ECO:0007669"/>
    <property type="project" value="InterPro"/>
</dbReference>
<dbReference type="Pfam" id="PF13500">
    <property type="entry name" value="AAA_26"/>
    <property type="match status" value="1"/>
</dbReference>
<reference evidence="1 2" key="1">
    <citation type="submission" date="2015-11" db="EMBL/GenBank/DDBJ databases">
        <authorList>
            <person name="Zhang Y."/>
            <person name="Guo Z."/>
        </authorList>
    </citation>
    <scope>NUCLEOTIDE SEQUENCE [LARGE SCALE GENOMIC DNA]</scope>
    <source>
        <strain evidence="1 2">YFY001</strain>
    </source>
</reference>
<protein>
    <submittedName>
        <fullName evidence="1">Uncharacterized protein</fullName>
    </submittedName>
</protein>
<organism evidence="1 2">
    <name type="scientific">Janibacter indicus</name>
    <dbReference type="NCBI Taxonomy" id="857417"/>
    <lineage>
        <taxon>Bacteria</taxon>
        <taxon>Bacillati</taxon>
        <taxon>Actinomycetota</taxon>
        <taxon>Actinomycetes</taxon>
        <taxon>Micrococcales</taxon>
        <taxon>Intrasporangiaceae</taxon>
        <taxon>Janibacter</taxon>
    </lineage>
</organism>
<dbReference type="EMBL" id="CP013290">
    <property type="protein sequence ID" value="APH02540.1"/>
    <property type="molecule type" value="Genomic_DNA"/>
</dbReference>
<dbReference type="PANTHER" id="PTHR43210:SF5">
    <property type="entry name" value="DETHIOBIOTIN SYNTHETASE"/>
    <property type="match status" value="1"/>
</dbReference>
<dbReference type="GO" id="GO:0005524">
    <property type="term" value="F:ATP binding"/>
    <property type="evidence" value="ECO:0007669"/>
    <property type="project" value="InterPro"/>
</dbReference>
<dbReference type="InterPro" id="IPR027417">
    <property type="entry name" value="P-loop_NTPase"/>
</dbReference>
<dbReference type="RefSeq" id="WP_164513606.1">
    <property type="nucleotide sequence ID" value="NZ_CP013290.1"/>
</dbReference>
<keyword evidence="2" id="KW-1185">Reference proteome</keyword>
<dbReference type="Gene3D" id="3.40.50.300">
    <property type="entry name" value="P-loop containing nucleotide triphosphate hydrolases"/>
    <property type="match status" value="1"/>
</dbReference>
<accession>A0A1L3MJQ2</accession>
<dbReference type="Proteomes" id="UP000182938">
    <property type="component" value="Chromosome"/>
</dbReference>